<evidence type="ECO:0000256" key="2">
    <source>
        <dbReference type="ARBA" id="ARBA00022691"/>
    </source>
</evidence>
<keyword evidence="2" id="KW-0949">S-adenosyl-L-methionine</keyword>
<dbReference type="SMART" id="SM00729">
    <property type="entry name" value="Elp3"/>
    <property type="match status" value="1"/>
</dbReference>
<dbReference type="InterPro" id="IPR058240">
    <property type="entry name" value="rSAM_sf"/>
</dbReference>
<evidence type="ECO:0000256" key="1">
    <source>
        <dbReference type="ARBA" id="ARBA00001966"/>
    </source>
</evidence>
<dbReference type="Pfam" id="PF04055">
    <property type="entry name" value="Radical_SAM"/>
    <property type="match status" value="1"/>
</dbReference>
<organism evidence="7 8">
    <name type="scientific">Candidatus Desulfatifera sulfidica</name>
    <dbReference type="NCBI Taxonomy" id="2841691"/>
    <lineage>
        <taxon>Bacteria</taxon>
        <taxon>Pseudomonadati</taxon>
        <taxon>Thermodesulfobacteriota</taxon>
        <taxon>Desulfobulbia</taxon>
        <taxon>Desulfobulbales</taxon>
        <taxon>Desulfobulbaceae</taxon>
        <taxon>Candidatus Desulfatifera</taxon>
    </lineage>
</organism>
<dbReference type="PROSITE" id="PS51332">
    <property type="entry name" value="B12_BINDING"/>
    <property type="match status" value="1"/>
</dbReference>
<dbReference type="InterPro" id="IPR051198">
    <property type="entry name" value="BchE-like"/>
</dbReference>
<dbReference type="EMBL" id="JACNLK010000047">
    <property type="protein sequence ID" value="MBC8208625.1"/>
    <property type="molecule type" value="Genomic_DNA"/>
</dbReference>
<gene>
    <name evidence="7" type="ORF">H8E79_05610</name>
</gene>
<dbReference type="InterPro" id="IPR006158">
    <property type="entry name" value="Cobalamin-bd"/>
</dbReference>
<dbReference type="GO" id="GO:0005829">
    <property type="term" value="C:cytosol"/>
    <property type="evidence" value="ECO:0007669"/>
    <property type="project" value="TreeGrafter"/>
</dbReference>
<evidence type="ECO:0000313" key="8">
    <source>
        <dbReference type="Proteomes" id="UP000599024"/>
    </source>
</evidence>
<dbReference type="GO" id="GO:0003824">
    <property type="term" value="F:catalytic activity"/>
    <property type="evidence" value="ECO:0007669"/>
    <property type="project" value="InterPro"/>
</dbReference>
<sequence>MLLIFPPVAKICEPPAGIAHLAGVVRGHGLPCTLLDANLEGLSYLLASPPEPSDTWGRRACRGLKDNLAALKDPQLYTNPDRYQRAVADVGRVLDLIGRSHGLGLTLANYQDQALSPLKSPDLLRAAETFKVSIFYPYFSQRLPGLIEAQQPDLVGISLNYLSQALSTFALIGFLKEKYPHLPVVLGGGLVTSWLSNPAFDNPFAALVDHLVAGPGGEALLSLLGVTGNHEHHAPRYDDLPLSDYLSPGLILPYAASAGCYWNKCSFCPETAEGNLYEQVAPPVVLADLDVLVKRHQPRLIHFLDNAVSPALMGHLAEQPPGVDWYGFARVSPLLADRDFCKRLRESGCLMLKLGLESGDQGVLDNMDKGIDLDLVSRALAALRDAGIATCVYLLFGTPSESSEEARKTLEFVRRHHDEITFLNLAVFNMPVCGPDATTMALRDFYSGDLTLYTDFTHPRAWNRREIRRFLDQEFKRDPAVATILRRDPPIFTSNHASFFCQAAQPSLKL</sequence>
<evidence type="ECO:0000259" key="6">
    <source>
        <dbReference type="PROSITE" id="PS51332"/>
    </source>
</evidence>
<dbReference type="InterPro" id="IPR006638">
    <property type="entry name" value="Elp3/MiaA/NifB-like_rSAM"/>
</dbReference>
<keyword evidence="4" id="KW-0408">Iron</keyword>
<dbReference type="InterPro" id="IPR023404">
    <property type="entry name" value="rSAM_horseshoe"/>
</dbReference>
<dbReference type="Gene3D" id="3.80.30.20">
    <property type="entry name" value="tm_1862 like domain"/>
    <property type="match status" value="1"/>
</dbReference>
<dbReference type="PANTHER" id="PTHR43409:SF7">
    <property type="entry name" value="BLL1977 PROTEIN"/>
    <property type="match status" value="1"/>
</dbReference>
<dbReference type="GO" id="GO:0051536">
    <property type="term" value="F:iron-sulfur cluster binding"/>
    <property type="evidence" value="ECO:0007669"/>
    <property type="project" value="UniProtKB-KW"/>
</dbReference>
<reference evidence="7 8" key="1">
    <citation type="submission" date="2020-08" db="EMBL/GenBank/DDBJ databases">
        <title>Bridging the membrane lipid divide: bacteria of the FCB group superphylum have the potential to synthesize archaeal ether lipids.</title>
        <authorList>
            <person name="Villanueva L."/>
            <person name="Von Meijenfeldt F.A.B."/>
            <person name="Westbye A.B."/>
            <person name="Yadav S."/>
            <person name="Hopmans E.C."/>
            <person name="Dutilh B.E."/>
            <person name="Sinninghe Damste J.S."/>
        </authorList>
    </citation>
    <scope>NUCLEOTIDE SEQUENCE [LARGE SCALE GENOMIC DNA]</scope>
    <source>
        <strain evidence="7">NIOZ-UU81</strain>
    </source>
</reference>
<dbReference type="GO" id="GO:0031419">
    <property type="term" value="F:cobalamin binding"/>
    <property type="evidence" value="ECO:0007669"/>
    <property type="project" value="InterPro"/>
</dbReference>
<accession>A0A8J6NBT0</accession>
<keyword evidence="3" id="KW-0479">Metal-binding</keyword>
<evidence type="ECO:0000256" key="4">
    <source>
        <dbReference type="ARBA" id="ARBA00023004"/>
    </source>
</evidence>
<dbReference type="SFLD" id="SFLDS00029">
    <property type="entry name" value="Radical_SAM"/>
    <property type="match status" value="1"/>
</dbReference>
<comment type="caution">
    <text evidence="7">The sequence shown here is derived from an EMBL/GenBank/DDBJ whole genome shotgun (WGS) entry which is preliminary data.</text>
</comment>
<dbReference type="InterPro" id="IPR007197">
    <property type="entry name" value="rSAM"/>
</dbReference>
<keyword evidence="5" id="KW-0411">Iron-sulfur</keyword>
<proteinExistence type="predicted"/>
<dbReference type="SFLD" id="SFLDG01082">
    <property type="entry name" value="B12-binding_domain_containing"/>
    <property type="match status" value="1"/>
</dbReference>
<evidence type="ECO:0000256" key="3">
    <source>
        <dbReference type="ARBA" id="ARBA00022723"/>
    </source>
</evidence>
<dbReference type="GO" id="GO:0046872">
    <property type="term" value="F:metal ion binding"/>
    <property type="evidence" value="ECO:0007669"/>
    <property type="project" value="UniProtKB-KW"/>
</dbReference>
<name>A0A8J6NBT0_9BACT</name>
<dbReference type="AlphaFoldDB" id="A0A8J6NBT0"/>
<comment type="cofactor">
    <cofactor evidence="1">
        <name>[4Fe-4S] cluster</name>
        <dbReference type="ChEBI" id="CHEBI:49883"/>
    </cofactor>
</comment>
<dbReference type="Proteomes" id="UP000599024">
    <property type="component" value="Unassembled WGS sequence"/>
</dbReference>
<feature type="domain" description="B12-binding" evidence="6">
    <location>
        <begin position="99"/>
        <end position="234"/>
    </location>
</feature>
<dbReference type="SUPFAM" id="SSF102114">
    <property type="entry name" value="Radical SAM enzymes"/>
    <property type="match status" value="1"/>
</dbReference>
<evidence type="ECO:0000256" key="5">
    <source>
        <dbReference type="ARBA" id="ARBA00023014"/>
    </source>
</evidence>
<evidence type="ECO:0000313" key="7">
    <source>
        <dbReference type="EMBL" id="MBC8208625.1"/>
    </source>
</evidence>
<protein>
    <submittedName>
        <fullName evidence="7">Radical SAM protein</fullName>
    </submittedName>
</protein>
<dbReference type="PANTHER" id="PTHR43409">
    <property type="entry name" value="ANAEROBIC MAGNESIUM-PROTOPORPHYRIN IX MONOMETHYL ESTER CYCLASE-RELATED"/>
    <property type="match status" value="1"/>
</dbReference>